<protein>
    <submittedName>
        <fullName evidence="1">Uncharacterized protein</fullName>
    </submittedName>
</protein>
<gene>
    <name evidence="1" type="ORF">SAMN04487767_101137</name>
</gene>
<dbReference type="AlphaFoldDB" id="A0A1G6IK42"/>
<proteinExistence type="predicted"/>
<name>A0A1G6IK42_9BACI</name>
<dbReference type="RefSeq" id="WP_000284255.1">
    <property type="nucleotide sequence ID" value="NZ_FMZR01000001.1"/>
</dbReference>
<reference evidence="2" key="1">
    <citation type="submission" date="2016-10" db="EMBL/GenBank/DDBJ databases">
        <authorList>
            <person name="Varghese N."/>
        </authorList>
    </citation>
    <scope>NUCLEOTIDE SEQUENCE [LARGE SCALE GENOMIC DNA]</scope>
    <source>
        <strain evidence="2">KPR-7A</strain>
    </source>
</reference>
<evidence type="ECO:0000313" key="2">
    <source>
        <dbReference type="Proteomes" id="UP000183507"/>
    </source>
</evidence>
<dbReference type="Proteomes" id="UP000183507">
    <property type="component" value="Unassembled WGS sequence"/>
</dbReference>
<organism evidence="1 2">
    <name type="scientific">Bacillus wiedmannii</name>
    <dbReference type="NCBI Taxonomy" id="1890302"/>
    <lineage>
        <taxon>Bacteria</taxon>
        <taxon>Bacillati</taxon>
        <taxon>Bacillota</taxon>
        <taxon>Bacilli</taxon>
        <taxon>Bacillales</taxon>
        <taxon>Bacillaceae</taxon>
        <taxon>Bacillus</taxon>
        <taxon>Bacillus cereus group</taxon>
    </lineage>
</organism>
<sequence length="56" mass="6651">MYQGDYFIKEGTILEVSEKANKSLYWLRCMLAPSYEKVCGNSTKRLWLIRIDDDEE</sequence>
<accession>A0A1G6IK42</accession>
<dbReference type="EMBL" id="FMZR01000001">
    <property type="protein sequence ID" value="SDC06858.1"/>
    <property type="molecule type" value="Genomic_DNA"/>
</dbReference>
<evidence type="ECO:0000313" key="1">
    <source>
        <dbReference type="EMBL" id="SDC06858.1"/>
    </source>
</evidence>